<organism evidence="2 3">
    <name type="scientific">Ancylostoma ceylanicum</name>
    <dbReference type="NCBI Taxonomy" id="53326"/>
    <lineage>
        <taxon>Eukaryota</taxon>
        <taxon>Metazoa</taxon>
        <taxon>Ecdysozoa</taxon>
        <taxon>Nematoda</taxon>
        <taxon>Chromadorea</taxon>
        <taxon>Rhabditida</taxon>
        <taxon>Rhabditina</taxon>
        <taxon>Rhabditomorpha</taxon>
        <taxon>Strongyloidea</taxon>
        <taxon>Ancylostomatidae</taxon>
        <taxon>Ancylostomatinae</taxon>
        <taxon>Ancylostoma</taxon>
    </lineage>
</organism>
<protein>
    <submittedName>
        <fullName evidence="2">Uncharacterized protein</fullName>
    </submittedName>
</protein>
<evidence type="ECO:0000313" key="2">
    <source>
        <dbReference type="EMBL" id="EYC45450.1"/>
    </source>
</evidence>
<dbReference type="OrthoDB" id="5837425at2759"/>
<name>A0A016X0K1_9BILA</name>
<proteinExistence type="predicted"/>
<comment type="caution">
    <text evidence="2">The sequence shown here is derived from an EMBL/GenBank/DDBJ whole genome shotgun (WGS) entry which is preliminary data.</text>
</comment>
<dbReference type="Proteomes" id="UP000024635">
    <property type="component" value="Unassembled WGS sequence"/>
</dbReference>
<accession>A0A016X0K1</accession>
<gene>
    <name evidence="2" type="primary">Acey_s0427.g1268</name>
    <name evidence="2" type="ORF">Y032_0427g1268</name>
</gene>
<keyword evidence="3" id="KW-1185">Reference proteome</keyword>
<evidence type="ECO:0000256" key="1">
    <source>
        <dbReference type="SAM" id="MobiDB-lite"/>
    </source>
</evidence>
<dbReference type="AlphaFoldDB" id="A0A016X0K1"/>
<sequence length="96" mass="11340">MDGRYHECRSHPQREDPGAVRHRPEDTSVSEDTICKVDLGLEVTVKRPEEWPKKWWLDTLHADLKHVGVHPDQAHDRVKWHQENNIAYPAIKREKC</sequence>
<feature type="region of interest" description="Disordered" evidence="1">
    <location>
        <begin position="1"/>
        <end position="29"/>
    </location>
</feature>
<evidence type="ECO:0000313" key="3">
    <source>
        <dbReference type="Proteomes" id="UP000024635"/>
    </source>
</evidence>
<reference evidence="3" key="1">
    <citation type="journal article" date="2015" name="Nat. Genet.">
        <title>The genome and transcriptome of the zoonotic hookworm Ancylostoma ceylanicum identify infection-specific gene families.</title>
        <authorList>
            <person name="Schwarz E.M."/>
            <person name="Hu Y."/>
            <person name="Antoshechkin I."/>
            <person name="Miller M.M."/>
            <person name="Sternberg P.W."/>
            <person name="Aroian R.V."/>
        </authorList>
    </citation>
    <scope>NUCLEOTIDE SEQUENCE</scope>
    <source>
        <strain evidence="3">HY135</strain>
    </source>
</reference>
<dbReference type="EMBL" id="JARK01000027">
    <property type="protein sequence ID" value="EYC45450.1"/>
    <property type="molecule type" value="Genomic_DNA"/>
</dbReference>
<feature type="compositionally biased region" description="Basic and acidic residues" evidence="1">
    <location>
        <begin position="1"/>
        <end position="26"/>
    </location>
</feature>